<comment type="caution">
    <text evidence="16">The sequence shown here is derived from an EMBL/GenBank/DDBJ whole genome shotgun (WGS) entry which is preliminary data.</text>
</comment>
<keyword evidence="17" id="KW-1185">Reference proteome</keyword>
<evidence type="ECO:0000256" key="6">
    <source>
        <dbReference type="ARBA" id="ARBA00022723"/>
    </source>
</evidence>
<evidence type="ECO:0000256" key="14">
    <source>
        <dbReference type="SAM" id="MobiDB-lite"/>
    </source>
</evidence>
<evidence type="ECO:0000313" key="17">
    <source>
        <dbReference type="Proteomes" id="UP000613740"/>
    </source>
</evidence>
<evidence type="ECO:0000256" key="11">
    <source>
        <dbReference type="ARBA" id="ARBA00031247"/>
    </source>
</evidence>
<keyword evidence="5 13" id="KW-0349">Heme</keyword>
<organism evidence="16 17">
    <name type="scientific">Chlamydomonas schloesseri</name>
    <dbReference type="NCBI Taxonomy" id="2026947"/>
    <lineage>
        <taxon>Eukaryota</taxon>
        <taxon>Viridiplantae</taxon>
        <taxon>Chlorophyta</taxon>
        <taxon>core chlorophytes</taxon>
        <taxon>Chlorophyceae</taxon>
        <taxon>CS clade</taxon>
        <taxon>Chlamydomonadales</taxon>
        <taxon>Chlamydomonadaceae</taxon>
        <taxon>Chlamydomonas</taxon>
    </lineage>
</organism>
<evidence type="ECO:0000259" key="15">
    <source>
        <dbReference type="PROSITE" id="PS51007"/>
    </source>
</evidence>
<dbReference type="Proteomes" id="UP000613740">
    <property type="component" value="Unassembled WGS sequence"/>
</dbReference>
<name>A0A836B8W6_9CHLO</name>
<keyword evidence="6 13" id="KW-0479">Metal-binding</keyword>
<feature type="compositionally biased region" description="Low complexity" evidence="14">
    <location>
        <begin position="121"/>
        <end position="133"/>
    </location>
</feature>
<dbReference type="GO" id="GO:0020037">
    <property type="term" value="F:heme binding"/>
    <property type="evidence" value="ECO:0007669"/>
    <property type="project" value="InterPro"/>
</dbReference>
<dbReference type="Gene3D" id="1.10.760.10">
    <property type="entry name" value="Cytochrome c-like domain"/>
    <property type="match status" value="1"/>
</dbReference>
<feature type="domain" description="Cytochrome c" evidence="15">
    <location>
        <begin position="59"/>
        <end position="149"/>
    </location>
</feature>
<evidence type="ECO:0000256" key="10">
    <source>
        <dbReference type="ARBA" id="ARBA00030448"/>
    </source>
</evidence>
<reference evidence="16" key="1">
    <citation type="journal article" date="2020" name="bioRxiv">
        <title>Comparative genomics of Chlamydomonas.</title>
        <authorList>
            <person name="Craig R.J."/>
            <person name="Hasan A.R."/>
            <person name="Ness R.W."/>
            <person name="Keightley P.D."/>
        </authorList>
    </citation>
    <scope>NUCLEOTIDE SEQUENCE</scope>
    <source>
        <strain evidence="16">CCAP 11/173</strain>
    </source>
</reference>
<proteinExistence type="inferred from homology"/>
<evidence type="ECO:0000256" key="7">
    <source>
        <dbReference type="ARBA" id="ARBA00022982"/>
    </source>
</evidence>
<dbReference type="InterPro" id="IPR023655">
    <property type="entry name" value="Cyt_C6"/>
</dbReference>
<keyword evidence="8 13" id="KW-0408">Iron</keyword>
<dbReference type="InterPro" id="IPR036909">
    <property type="entry name" value="Cyt_c-like_dom_sf"/>
</dbReference>
<keyword evidence="3" id="KW-0813">Transport</keyword>
<keyword evidence="9" id="KW-0793">Thylakoid</keyword>
<dbReference type="PANTHER" id="PTHR34688:SF2">
    <property type="entry name" value="CYTOCHROME C6, CHLOROPLASTIC"/>
    <property type="match status" value="1"/>
</dbReference>
<dbReference type="EMBL" id="JAEHOD010000008">
    <property type="protein sequence ID" value="KAG2451236.1"/>
    <property type="molecule type" value="Genomic_DNA"/>
</dbReference>
<evidence type="ECO:0000256" key="13">
    <source>
        <dbReference type="PROSITE-ProRule" id="PRU00433"/>
    </source>
</evidence>
<evidence type="ECO:0000256" key="9">
    <source>
        <dbReference type="ARBA" id="ARBA00023078"/>
    </source>
</evidence>
<gene>
    <name evidence="16" type="ORF">HYH02_003843</name>
</gene>
<evidence type="ECO:0000256" key="12">
    <source>
        <dbReference type="ARBA" id="ARBA00033211"/>
    </source>
</evidence>
<accession>A0A836B8W6</accession>
<evidence type="ECO:0000256" key="3">
    <source>
        <dbReference type="ARBA" id="ARBA00022448"/>
    </source>
</evidence>
<evidence type="ECO:0000256" key="4">
    <source>
        <dbReference type="ARBA" id="ARBA00022531"/>
    </source>
</evidence>
<dbReference type="SUPFAM" id="SSF46626">
    <property type="entry name" value="Cytochrome c"/>
    <property type="match status" value="1"/>
</dbReference>
<feature type="region of interest" description="Disordered" evidence="14">
    <location>
        <begin position="113"/>
        <end position="133"/>
    </location>
</feature>
<protein>
    <recommendedName>
        <fullName evidence="12">Cytochrome c-553</fullName>
    </recommendedName>
    <alternativeName>
        <fullName evidence="11">Cytochrome c553</fullName>
    </alternativeName>
    <alternativeName>
        <fullName evidence="10">Soluble cytochrome f</fullName>
    </alternativeName>
</protein>
<evidence type="ECO:0000256" key="8">
    <source>
        <dbReference type="ARBA" id="ARBA00023004"/>
    </source>
</evidence>
<sequence length="149" mass="14717">MLARSTAKGNAAGPRSRTIASHISSRDAKVAPLQSTLATAAASLAATFLLISSPASAAADLALGAQVFNGNCAACHMGGRNSAMPEKTLDKAALGAYLDGGFNMESIVHQVGATSAGEGGRPAARGPPGDDAGVAAHGCDVARARLHVP</sequence>
<dbReference type="PANTHER" id="PTHR34688">
    <property type="entry name" value="CYTOCHROME C6, CHLOROPLASTIC"/>
    <property type="match status" value="1"/>
</dbReference>
<dbReference type="AlphaFoldDB" id="A0A836B8W6"/>
<evidence type="ECO:0000313" key="16">
    <source>
        <dbReference type="EMBL" id="KAG2451236.1"/>
    </source>
</evidence>
<dbReference type="GO" id="GO:0015979">
    <property type="term" value="P:photosynthesis"/>
    <property type="evidence" value="ECO:0007669"/>
    <property type="project" value="UniProtKB-KW"/>
</dbReference>
<evidence type="ECO:0000256" key="2">
    <source>
        <dbReference type="ARBA" id="ARBA00009650"/>
    </source>
</evidence>
<keyword evidence="4" id="KW-0602">Photosynthesis</keyword>
<comment type="similarity">
    <text evidence="2">Belongs to the cytochrome c family. PetJ subfamily.</text>
</comment>
<dbReference type="InterPro" id="IPR009056">
    <property type="entry name" value="Cyt_c-like_dom"/>
</dbReference>
<dbReference type="OrthoDB" id="1930491at2759"/>
<evidence type="ECO:0000256" key="1">
    <source>
        <dbReference type="ARBA" id="ARBA00002347"/>
    </source>
</evidence>
<dbReference type="GO" id="GO:0005506">
    <property type="term" value="F:iron ion binding"/>
    <property type="evidence" value="ECO:0007669"/>
    <property type="project" value="InterPro"/>
</dbReference>
<comment type="function">
    <text evidence="1">Functions as an electron carrier between membrane-bound cytochrome b6-f and photosystem I in oxygenic photosynthesis.</text>
</comment>
<dbReference type="GO" id="GO:0009055">
    <property type="term" value="F:electron transfer activity"/>
    <property type="evidence" value="ECO:0007669"/>
    <property type="project" value="InterPro"/>
</dbReference>
<evidence type="ECO:0000256" key="5">
    <source>
        <dbReference type="ARBA" id="ARBA00022617"/>
    </source>
</evidence>
<dbReference type="PROSITE" id="PS51007">
    <property type="entry name" value="CYTC"/>
    <property type="match status" value="1"/>
</dbReference>
<keyword evidence="7" id="KW-0249">Electron transport</keyword>